<keyword evidence="6" id="KW-0769">Symport</keyword>
<keyword evidence="2" id="KW-1003">Cell membrane</keyword>
<evidence type="ECO:0000256" key="2">
    <source>
        <dbReference type="ARBA" id="ARBA00022475"/>
    </source>
</evidence>
<evidence type="ECO:0000256" key="4">
    <source>
        <dbReference type="ARBA" id="ARBA00022597"/>
    </source>
</evidence>
<accession>A0A1G7V559</accession>
<evidence type="ECO:0000256" key="9">
    <source>
        <dbReference type="SAM" id="Phobius"/>
    </source>
</evidence>
<dbReference type="Pfam" id="PF06379">
    <property type="entry name" value="RhaT"/>
    <property type="match status" value="1"/>
</dbReference>
<evidence type="ECO:0000256" key="3">
    <source>
        <dbReference type="ARBA" id="ARBA00022519"/>
    </source>
</evidence>
<feature type="transmembrane region" description="Helical" evidence="9">
    <location>
        <begin position="138"/>
        <end position="158"/>
    </location>
</feature>
<keyword evidence="8 9" id="KW-0472">Membrane</keyword>
<dbReference type="GO" id="GO:0015153">
    <property type="term" value="F:rhamnose transmembrane transporter activity"/>
    <property type="evidence" value="ECO:0007669"/>
    <property type="project" value="InterPro"/>
</dbReference>
<dbReference type="RefSeq" id="WP_091816143.1">
    <property type="nucleotide sequence ID" value="NZ_FNCQ01000005.1"/>
</dbReference>
<evidence type="ECO:0000256" key="6">
    <source>
        <dbReference type="ARBA" id="ARBA00022847"/>
    </source>
</evidence>
<keyword evidence="7 9" id="KW-1133">Transmembrane helix</keyword>
<feature type="transmembrane region" description="Helical" evidence="9">
    <location>
        <begin position="179"/>
        <end position="202"/>
    </location>
</feature>
<keyword evidence="5 9" id="KW-0812">Transmembrane</keyword>
<dbReference type="AlphaFoldDB" id="A0A1G7V559"/>
<evidence type="ECO:0000256" key="1">
    <source>
        <dbReference type="ARBA" id="ARBA00022448"/>
    </source>
</evidence>
<evidence type="ECO:0000256" key="5">
    <source>
        <dbReference type="ARBA" id="ARBA00022692"/>
    </source>
</evidence>
<dbReference type="InterPro" id="IPR004673">
    <property type="entry name" value="L-rhamnose-proton_sym_RhaT"/>
</dbReference>
<dbReference type="GO" id="GO:0015293">
    <property type="term" value="F:symporter activity"/>
    <property type="evidence" value="ECO:0007669"/>
    <property type="project" value="UniProtKB-KW"/>
</dbReference>
<protein>
    <submittedName>
        <fullName evidence="10">L-rhamnose-H+ transport protein</fullName>
    </submittedName>
</protein>
<dbReference type="GO" id="GO:0016020">
    <property type="term" value="C:membrane"/>
    <property type="evidence" value="ECO:0007669"/>
    <property type="project" value="InterPro"/>
</dbReference>
<feature type="transmembrane region" description="Helical" evidence="9">
    <location>
        <begin position="72"/>
        <end position="93"/>
    </location>
</feature>
<evidence type="ECO:0000313" key="11">
    <source>
        <dbReference type="Proteomes" id="UP000198779"/>
    </source>
</evidence>
<evidence type="ECO:0000256" key="8">
    <source>
        <dbReference type="ARBA" id="ARBA00023136"/>
    </source>
</evidence>
<dbReference type="Proteomes" id="UP000198779">
    <property type="component" value="Unassembled WGS sequence"/>
</dbReference>
<keyword evidence="11" id="KW-1185">Reference proteome</keyword>
<keyword evidence="1" id="KW-0813">Transport</keyword>
<keyword evidence="3" id="KW-0997">Cell inner membrane</keyword>
<sequence length="348" mass="37520">MEIVIGLIIIAIGAFCQSSCYVPINKIKDWSWESYWIVQGVFAWLLLPLLGALLAVPAGHSLFELFTAEQSFNIWMTILFGVLWGVGGLTFGLSMRYLGVALGQSIALGTCAGLGTIMGPVLLNIFFPEQDPLSKLTFSVILGVVVTLVGIAIIGVAGSMKSAGLSEEEKKAAVKDFNFPKGLTIALLAGFMSGCFNVGLTFGADIKFAETQEMFAALPATFLVTLGGFVTNAIYCFYQNQKNKTWGDYKKGNVWGNNVVFCLLAGALWYSQFFGLSLGQSFFEKGGTMFVLSFCILMALNVVFSNVWGIILKEWKGCSGKTISVLIAGIAVLIISTFLPTIIDSLSK</sequence>
<feature type="transmembrane region" description="Helical" evidence="9">
    <location>
        <begin position="323"/>
        <end position="343"/>
    </location>
</feature>
<feature type="transmembrane region" description="Helical" evidence="9">
    <location>
        <begin position="6"/>
        <end position="24"/>
    </location>
</feature>
<feature type="transmembrane region" description="Helical" evidence="9">
    <location>
        <begin position="36"/>
        <end position="60"/>
    </location>
</feature>
<gene>
    <name evidence="10" type="ORF">SAMN04487901_10590</name>
</gene>
<feature type="transmembrane region" description="Helical" evidence="9">
    <location>
        <begin position="214"/>
        <end position="238"/>
    </location>
</feature>
<evidence type="ECO:0000313" key="10">
    <source>
        <dbReference type="EMBL" id="SDG54651.1"/>
    </source>
</evidence>
<organism evidence="10 11">
    <name type="scientific">Prevotella communis</name>
    <dbReference type="NCBI Taxonomy" id="2913614"/>
    <lineage>
        <taxon>Bacteria</taxon>
        <taxon>Pseudomonadati</taxon>
        <taxon>Bacteroidota</taxon>
        <taxon>Bacteroidia</taxon>
        <taxon>Bacteroidales</taxon>
        <taxon>Prevotellaceae</taxon>
        <taxon>Prevotella</taxon>
    </lineage>
</organism>
<proteinExistence type="predicted"/>
<dbReference type="EMBL" id="FNCQ01000005">
    <property type="protein sequence ID" value="SDG54651.1"/>
    <property type="molecule type" value="Genomic_DNA"/>
</dbReference>
<feature type="transmembrane region" description="Helical" evidence="9">
    <location>
        <begin position="259"/>
        <end position="283"/>
    </location>
</feature>
<name>A0A1G7V559_9BACT</name>
<keyword evidence="4" id="KW-0762">Sugar transport</keyword>
<feature type="transmembrane region" description="Helical" evidence="9">
    <location>
        <begin position="105"/>
        <end position="126"/>
    </location>
</feature>
<feature type="transmembrane region" description="Helical" evidence="9">
    <location>
        <begin position="289"/>
        <end position="311"/>
    </location>
</feature>
<dbReference type="STRING" id="645274.SAMN04487901_10590"/>
<reference evidence="11" key="1">
    <citation type="submission" date="2016-10" db="EMBL/GenBank/DDBJ databases">
        <authorList>
            <person name="Varghese N."/>
            <person name="Submissions S."/>
        </authorList>
    </citation>
    <scope>NUCLEOTIDE SEQUENCE [LARGE SCALE GENOMIC DNA]</scope>
    <source>
        <strain evidence="11">BP1-148</strain>
    </source>
</reference>
<evidence type="ECO:0000256" key="7">
    <source>
        <dbReference type="ARBA" id="ARBA00022989"/>
    </source>
</evidence>